<sequence length="56" mass="6224">MVQVLQQRLPVDGELLRAMKALLERLGATHVSASFDVPGTDLEVVVTLRYRDETEG</sequence>
<accession>A0A0P0N0L9</accession>
<dbReference type="AlphaFoldDB" id="A0A0P0N0L9"/>
<protein>
    <submittedName>
        <fullName evidence="1">Uncharacterized protein</fullName>
    </submittedName>
</protein>
<name>A0A0P0N0L9_9CREN</name>
<evidence type="ECO:0000313" key="1">
    <source>
        <dbReference type="EMBL" id="ALL00052.1"/>
    </source>
</evidence>
<proteinExistence type="predicted"/>
<dbReference type="RefSeq" id="WP_156327962.1">
    <property type="nucleotide sequence ID" value="NZ_CP013011.1"/>
</dbReference>
<dbReference type="KEGG" id="pdl:Pyrde_0002"/>
<dbReference type="EMBL" id="CP013011">
    <property type="protein sequence ID" value="ALL00052.1"/>
    <property type="molecule type" value="Genomic_DNA"/>
</dbReference>
<dbReference type="Proteomes" id="UP000058613">
    <property type="component" value="Chromosome"/>
</dbReference>
<gene>
    <name evidence="1" type="ORF">Pyrde_0002</name>
</gene>
<organism evidence="1 2">
    <name type="scientific">Pyrodictium delaneyi</name>
    <dbReference type="NCBI Taxonomy" id="1273541"/>
    <lineage>
        <taxon>Archaea</taxon>
        <taxon>Thermoproteota</taxon>
        <taxon>Thermoprotei</taxon>
        <taxon>Desulfurococcales</taxon>
        <taxon>Pyrodictiaceae</taxon>
        <taxon>Pyrodictium</taxon>
    </lineage>
</organism>
<dbReference type="STRING" id="1273541.Pyrde_0002"/>
<evidence type="ECO:0000313" key="2">
    <source>
        <dbReference type="Proteomes" id="UP000058613"/>
    </source>
</evidence>
<reference evidence="1 2" key="1">
    <citation type="submission" date="2015-10" db="EMBL/GenBank/DDBJ databases">
        <title>Complete genome sequence of hyperthermophilic archaeon Pyrodictium delaneyi Su06.</title>
        <authorList>
            <person name="Jung J.-H."/>
            <person name="Lin J."/>
            <person name="Holden J.F."/>
            <person name="Park C.-S."/>
        </authorList>
    </citation>
    <scope>NUCLEOTIDE SEQUENCE [LARGE SCALE GENOMIC DNA]</scope>
    <source>
        <strain evidence="1 2">Su06</strain>
    </source>
</reference>
<dbReference type="GeneID" id="42878307"/>